<feature type="signal peptide" evidence="3">
    <location>
        <begin position="1"/>
        <end position="17"/>
    </location>
</feature>
<keyword evidence="2" id="KW-1133">Transmembrane helix</keyword>
<reference evidence="5" key="1">
    <citation type="submission" date="2018-12" db="EMBL/GenBank/DDBJ databases">
        <title>The complete genome of Metarhizium rileyi, a key fungal pathogen of Lepidoptera.</title>
        <authorList>
            <person name="Binneck E."/>
            <person name="Lastra C.C.L."/>
            <person name="Sosa-Gomez D.R."/>
        </authorList>
    </citation>
    <scope>NUCLEOTIDE SEQUENCE [LARGE SCALE GENOMIC DNA]</scope>
    <source>
        <strain evidence="5">Cep018-CH2</strain>
    </source>
</reference>
<feature type="chain" id="PRO_5022721026" evidence="3">
    <location>
        <begin position="18"/>
        <end position="254"/>
    </location>
</feature>
<sequence length="254" mass="26140">MHLSLAVPLLLGAAVSAAPLLESRALVSGAGYPYDWPEFRAAHKNTKVDRGDGDVNFWDFTAYKSYGTENFGCHAVCGILAEMSGLYPTCDEPWMPVFASYCFGKEQGQCQGKIRYPRAVKGNKACQGKPWPQSSASSPSDASAPKAPAEAEKAPAEAEKAPVEKPSSPGGPGGPGAQTDNSVPVPAKVTPNVVPESTPSRSYFPSAAPSGTVSGKVANTTSTSIVPMTASAAGTSFSAFAAITVAILVAVVVS</sequence>
<keyword evidence="3" id="KW-0732">Signal</keyword>
<evidence type="ECO:0000256" key="2">
    <source>
        <dbReference type="SAM" id="Phobius"/>
    </source>
</evidence>
<feature type="compositionally biased region" description="Basic and acidic residues" evidence="1">
    <location>
        <begin position="149"/>
        <end position="163"/>
    </location>
</feature>
<accession>A0A5C6GAT9</accession>
<evidence type="ECO:0000313" key="4">
    <source>
        <dbReference type="EMBL" id="TWU73421.1"/>
    </source>
</evidence>
<proteinExistence type="predicted"/>
<gene>
    <name evidence="4" type="ORF">ED733_004004</name>
</gene>
<protein>
    <submittedName>
        <fullName evidence="4">Uncharacterized protein</fullName>
    </submittedName>
</protein>
<feature type="compositionally biased region" description="Low complexity" evidence="1">
    <location>
        <begin position="129"/>
        <end position="148"/>
    </location>
</feature>
<dbReference type="AlphaFoldDB" id="A0A5C6GAT9"/>
<keyword evidence="2" id="KW-0472">Membrane</keyword>
<feature type="compositionally biased region" description="Polar residues" evidence="1">
    <location>
        <begin position="195"/>
        <end position="214"/>
    </location>
</feature>
<comment type="caution">
    <text evidence="4">The sequence shown here is derived from an EMBL/GenBank/DDBJ whole genome shotgun (WGS) entry which is preliminary data.</text>
</comment>
<evidence type="ECO:0000313" key="5">
    <source>
        <dbReference type="Proteomes" id="UP000317257"/>
    </source>
</evidence>
<dbReference type="Proteomes" id="UP000317257">
    <property type="component" value="Unassembled WGS sequence"/>
</dbReference>
<keyword evidence="2" id="KW-0812">Transmembrane</keyword>
<dbReference type="EMBL" id="SBHS01000018">
    <property type="protein sequence ID" value="TWU73421.1"/>
    <property type="molecule type" value="Genomic_DNA"/>
</dbReference>
<evidence type="ECO:0000256" key="3">
    <source>
        <dbReference type="SAM" id="SignalP"/>
    </source>
</evidence>
<feature type="transmembrane region" description="Helical" evidence="2">
    <location>
        <begin position="232"/>
        <end position="253"/>
    </location>
</feature>
<organism evidence="4 5">
    <name type="scientific">Metarhizium rileyi (strain RCEF 4871)</name>
    <name type="common">Nomuraea rileyi</name>
    <dbReference type="NCBI Taxonomy" id="1649241"/>
    <lineage>
        <taxon>Eukaryota</taxon>
        <taxon>Fungi</taxon>
        <taxon>Dikarya</taxon>
        <taxon>Ascomycota</taxon>
        <taxon>Pezizomycotina</taxon>
        <taxon>Sordariomycetes</taxon>
        <taxon>Hypocreomycetidae</taxon>
        <taxon>Hypocreales</taxon>
        <taxon>Clavicipitaceae</taxon>
        <taxon>Metarhizium</taxon>
    </lineage>
</organism>
<name>A0A5C6GAT9_METRR</name>
<feature type="region of interest" description="Disordered" evidence="1">
    <location>
        <begin position="125"/>
        <end position="214"/>
    </location>
</feature>
<evidence type="ECO:0000256" key="1">
    <source>
        <dbReference type="SAM" id="MobiDB-lite"/>
    </source>
</evidence>